<protein>
    <submittedName>
        <fullName evidence="1">Uncharacterized protein</fullName>
    </submittedName>
</protein>
<comment type="caution">
    <text evidence="1">The sequence shown here is derived from an EMBL/GenBank/DDBJ whole genome shotgun (WGS) entry which is preliminary data.</text>
</comment>
<evidence type="ECO:0000313" key="2">
    <source>
        <dbReference type="Proteomes" id="UP000481861"/>
    </source>
</evidence>
<sequence length="300" mass="34762">MSTIMAESPLHQQSLLMLRLPRELRDMIYPHIVAETHPIPLSAPNPHAITSPRASHPTIAAEALESFYQTNTFILDFHIIPRHISPLRWGPHPALLPHIRHLHVQTSEPLTYSRHLNYSDAEHWHAQTPDRGRWSKLLDLPRLETLAVYMQKTEEPYFLFQVFSPVIYELRARDPAPDVTFLVSFDDVLEKEWHAPRWAVRENDDYEPMGYTDVTEVFAVPTDEDREFVAKHIRGPRRILGTSVRYGLLDQSPASRRALAKAYVTKDPPLLRVLMERHYQEYKKAREEDIKDAAGSETVS</sequence>
<dbReference type="Proteomes" id="UP000481861">
    <property type="component" value="Unassembled WGS sequence"/>
</dbReference>
<accession>A0A7C8MP88</accession>
<proteinExistence type="predicted"/>
<name>A0A7C8MP88_9PLEO</name>
<dbReference type="AlphaFoldDB" id="A0A7C8MP88"/>
<reference evidence="1 2" key="1">
    <citation type="submission" date="2020-01" db="EMBL/GenBank/DDBJ databases">
        <authorList>
            <consortium name="DOE Joint Genome Institute"/>
            <person name="Haridas S."/>
            <person name="Albert R."/>
            <person name="Binder M."/>
            <person name="Bloem J."/>
            <person name="Labutti K."/>
            <person name="Salamov A."/>
            <person name="Andreopoulos B."/>
            <person name="Baker S.E."/>
            <person name="Barry K."/>
            <person name="Bills G."/>
            <person name="Bluhm B.H."/>
            <person name="Cannon C."/>
            <person name="Castanera R."/>
            <person name="Culley D.E."/>
            <person name="Daum C."/>
            <person name="Ezra D."/>
            <person name="Gonzalez J.B."/>
            <person name="Henrissat B."/>
            <person name="Kuo A."/>
            <person name="Liang C."/>
            <person name="Lipzen A."/>
            <person name="Lutzoni F."/>
            <person name="Magnuson J."/>
            <person name="Mondo S."/>
            <person name="Nolan M."/>
            <person name="Ohm R."/>
            <person name="Pangilinan J."/>
            <person name="Park H.-J.H."/>
            <person name="Ramirez L."/>
            <person name="Alfaro M."/>
            <person name="Sun H."/>
            <person name="Tritt A."/>
            <person name="Yoshinaga Y."/>
            <person name="Zwiers L.-H.L."/>
            <person name="Turgeon B.G."/>
            <person name="Goodwin S.B."/>
            <person name="Spatafora J.W."/>
            <person name="Crous P.W."/>
            <person name="Grigoriev I.V."/>
        </authorList>
    </citation>
    <scope>NUCLEOTIDE SEQUENCE [LARGE SCALE GENOMIC DNA]</scope>
    <source>
        <strain evidence="1 2">CBS 611.86</strain>
    </source>
</reference>
<gene>
    <name evidence="1" type="ORF">BDV95DRAFT_594825</name>
</gene>
<dbReference type="EMBL" id="JAADJZ010000011">
    <property type="protein sequence ID" value="KAF2871765.1"/>
    <property type="molecule type" value="Genomic_DNA"/>
</dbReference>
<keyword evidence="2" id="KW-1185">Reference proteome</keyword>
<evidence type="ECO:0000313" key="1">
    <source>
        <dbReference type="EMBL" id="KAF2871765.1"/>
    </source>
</evidence>
<organism evidence="1 2">
    <name type="scientific">Massariosphaeria phaeospora</name>
    <dbReference type="NCBI Taxonomy" id="100035"/>
    <lineage>
        <taxon>Eukaryota</taxon>
        <taxon>Fungi</taxon>
        <taxon>Dikarya</taxon>
        <taxon>Ascomycota</taxon>
        <taxon>Pezizomycotina</taxon>
        <taxon>Dothideomycetes</taxon>
        <taxon>Pleosporomycetidae</taxon>
        <taxon>Pleosporales</taxon>
        <taxon>Pleosporales incertae sedis</taxon>
        <taxon>Massariosphaeria</taxon>
    </lineage>
</organism>
<dbReference type="OrthoDB" id="3734023at2759"/>